<evidence type="ECO:0000256" key="1">
    <source>
        <dbReference type="ARBA" id="ARBA00022737"/>
    </source>
</evidence>
<dbReference type="SMART" id="SM00028">
    <property type="entry name" value="TPR"/>
    <property type="match status" value="3"/>
</dbReference>
<dbReference type="SMART" id="SM00360">
    <property type="entry name" value="RRM"/>
    <property type="match status" value="1"/>
</dbReference>
<dbReference type="InterPro" id="IPR029479">
    <property type="entry name" value="Nitroreductase"/>
</dbReference>
<dbReference type="Proteomes" id="UP001281761">
    <property type="component" value="Unassembled WGS sequence"/>
</dbReference>
<dbReference type="PANTHER" id="PTHR46035:SF1">
    <property type="entry name" value="TETRATRICOPEPTIDE REPEAT PROTEIN 4"/>
    <property type="match status" value="1"/>
</dbReference>
<evidence type="ECO:0000256" key="5">
    <source>
        <dbReference type="PROSITE-ProRule" id="PRU00339"/>
    </source>
</evidence>
<dbReference type="InterPro" id="IPR035979">
    <property type="entry name" value="RBD_domain_sf"/>
</dbReference>
<keyword evidence="7" id="KW-1133">Transmembrane helix</keyword>
<feature type="transmembrane region" description="Helical" evidence="7">
    <location>
        <begin position="699"/>
        <end position="722"/>
    </location>
</feature>
<dbReference type="Gene3D" id="3.30.70.330">
    <property type="match status" value="1"/>
</dbReference>
<name>A0ABQ9YLM0_9EUKA</name>
<keyword evidence="1" id="KW-0677">Repeat</keyword>
<protein>
    <submittedName>
        <fullName evidence="9">Tetratricopeptide repeat protein 4 like protein</fullName>
    </submittedName>
</protein>
<feature type="transmembrane region" description="Helical" evidence="7">
    <location>
        <begin position="640"/>
        <end position="662"/>
    </location>
</feature>
<dbReference type="InterPro" id="IPR000415">
    <property type="entry name" value="Nitroreductase-like"/>
</dbReference>
<evidence type="ECO:0000259" key="8">
    <source>
        <dbReference type="PROSITE" id="PS50102"/>
    </source>
</evidence>
<dbReference type="PROSITE" id="PS50102">
    <property type="entry name" value="RRM"/>
    <property type="match status" value="1"/>
</dbReference>
<dbReference type="InterPro" id="IPR012677">
    <property type="entry name" value="Nucleotide-bd_a/b_plait_sf"/>
</dbReference>
<keyword evidence="10" id="KW-1185">Reference proteome</keyword>
<dbReference type="Pfam" id="PF00881">
    <property type="entry name" value="Nitroreductase"/>
    <property type="match status" value="1"/>
</dbReference>
<dbReference type="InterPro" id="IPR011990">
    <property type="entry name" value="TPR-like_helical_dom_sf"/>
</dbReference>
<keyword evidence="7" id="KW-0472">Membrane</keyword>
<evidence type="ECO:0000256" key="7">
    <source>
        <dbReference type="SAM" id="Phobius"/>
    </source>
</evidence>
<comment type="similarity">
    <text evidence="3">Belongs to the TTC4 family.</text>
</comment>
<keyword evidence="6" id="KW-0175">Coiled coil</keyword>
<dbReference type="CDD" id="cd21377">
    <property type="entry name" value="CTWD_Cns1-like"/>
    <property type="match status" value="1"/>
</dbReference>
<sequence length="794" mass="89391">MADHHDDIVIPAPASDIFSVLPTTQALDDGDDDWVIPPGWKPPADLPKDLPPIFADSIPNDFEERADFAGLQSMIYDNPPAVIADHYKIEGNNYLKKGKEFYDKAIKSYTLALDQNSPDLVQVSIYYANRAQVHLLKGNFGRCIEDCVESLKNNSGYTKAYYRKGKAELRLGRIDEASKTVSDGLKTDPENKELATLLAEVQKAIHQKEEREQRAKQAALDGQQLIAAKYRAFKAKGYRLGLSSLHEVQEGCHDPLFFIPKQADDSLRNAFEVPQIKPNTLSELSQVIAAPKEFCLRTPVLFCYPEYSQTDLIQAVSEQDQLHAHLANLLPLGKHKDGHRDRDDDDPSFLTDYPPWDKKQRYSLRNVRAFFRKDWVKEKKTDVVSVVKEENEWFEVPLDCSVARLLSHPDYVIPKIRKARSTLRHVSSFNQGTMTRRIFCGNLNFNTNAQALGELFETVGVVQHVTIMSRCDKSLGYGFVEMESDTQAQRAVSALNGRELDGRKLVVELDVAKDNSDDPTVLQKLPDDLLIYNDFQQRRSIRRYTSQDIPDPVIQRILSNVINNVPTAGNLQAYHVLVIRNPETKEKLAHASHSQPQVKSCQVLLVFLANPRASEEKYKARGRDLAYQDIDGRTATVPCFVSLIVGAILALAGAVVGLIFGFAKHFQLIFTAISVLTMLIPMIYLGISYKRGKAERKYVYIMMLMLIPTLFGSLSAFTSIHITADNYVKCLKAEKGGFYHAKYKECITCQTNYCINVDFVLKGNNPPCILVNKGNQTHPDYLCATSAPRPTKLV</sequence>
<dbReference type="Pfam" id="PF18972">
    <property type="entry name" value="Wheel"/>
    <property type="match status" value="1"/>
</dbReference>
<feature type="repeat" description="TPR" evidence="5">
    <location>
        <begin position="158"/>
        <end position="191"/>
    </location>
</feature>
<reference evidence="9 10" key="1">
    <citation type="journal article" date="2022" name="bioRxiv">
        <title>Genomics of Preaxostyla Flagellates Illuminates Evolutionary Transitions and the Path Towards Mitochondrial Loss.</title>
        <authorList>
            <person name="Novak L.V.F."/>
            <person name="Treitli S.C."/>
            <person name="Pyrih J."/>
            <person name="Halakuc P."/>
            <person name="Pipaliya S.V."/>
            <person name="Vacek V."/>
            <person name="Brzon O."/>
            <person name="Soukal P."/>
            <person name="Eme L."/>
            <person name="Dacks J.B."/>
            <person name="Karnkowska A."/>
            <person name="Elias M."/>
            <person name="Hampl V."/>
        </authorList>
    </citation>
    <scope>NUCLEOTIDE SEQUENCE [LARGE SCALE GENOMIC DNA]</scope>
    <source>
        <strain evidence="9">NAU3</strain>
        <tissue evidence="9">Gut</tissue>
    </source>
</reference>
<dbReference type="SUPFAM" id="SSF54928">
    <property type="entry name" value="RNA-binding domain, RBD"/>
    <property type="match status" value="1"/>
</dbReference>
<dbReference type="PROSITE" id="PS50005">
    <property type="entry name" value="TPR"/>
    <property type="match status" value="1"/>
</dbReference>
<dbReference type="PANTHER" id="PTHR46035">
    <property type="entry name" value="TETRATRICOPEPTIDE REPEAT PROTEIN 4"/>
    <property type="match status" value="1"/>
</dbReference>
<keyword evidence="2 5" id="KW-0802">TPR repeat</keyword>
<evidence type="ECO:0000256" key="4">
    <source>
        <dbReference type="PROSITE-ProRule" id="PRU00176"/>
    </source>
</evidence>
<evidence type="ECO:0000256" key="2">
    <source>
        <dbReference type="ARBA" id="ARBA00022803"/>
    </source>
</evidence>
<feature type="transmembrane region" description="Helical" evidence="7">
    <location>
        <begin position="668"/>
        <end position="687"/>
    </location>
</feature>
<dbReference type="SUPFAM" id="SSF55469">
    <property type="entry name" value="FMN-dependent nitroreductase-like"/>
    <property type="match status" value="1"/>
</dbReference>
<dbReference type="CDD" id="cd02062">
    <property type="entry name" value="Nitro_FMN_reductase"/>
    <property type="match status" value="1"/>
</dbReference>
<dbReference type="InterPro" id="IPR044059">
    <property type="entry name" value="Csn1/TTC4_wheel"/>
</dbReference>
<dbReference type="SUPFAM" id="SSF48452">
    <property type="entry name" value="TPR-like"/>
    <property type="match status" value="1"/>
</dbReference>
<accession>A0ABQ9YLM0</accession>
<organism evidence="9 10">
    <name type="scientific">Blattamonas nauphoetae</name>
    <dbReference type="NCBI Taxonomy" id="2049346"/>
    <lineage>
        <taxon>Eukaryota</taxon>
        <taxon>Metamonada</taxon>
        <taxon>Preaxostyla</taxon>
        <taxon>Oxymonadida</taxon>
        <taxon>Blattamonas</taxon>
    </lineage>
</organism>
<evidence type="ECO:0000256" key="3">
    <source>
        <dbReference type="ARBA" id="ARBA00023602"/>
    </source>
</evidence>
<evidence type="ECO:0000313" key="10">
    <source>
        <dbReference type="Proteomes" id="UP001281761"/>
    </source>
</evidence>
<dbReference type="Pfam" id="PF00076">
    <property type="entry name" value="RRM_1"/>
    <property type="match status" value="1"/>
</dbReference>
<dbReference type="InterPro" id="IPR000504">
    <property type="entry name" value="RRM_dom"/>
</dbReference>
<dbReference type="Gene3D" id="1.25.40.10">
    <property type="entry name" value="Tetratricopeptide repeat domain"/>
    <property type="match status" value="1"/>
</dbReference>
<proteinExistence type="inferred from homology"/>
<evidence type="ECO:0000256" key="6">
    <source>
        <dbReference type="SAM" id="Coils"/>
    </source>
</evidence>
<feature type="domain" description="RRM" evidence="8">
    <location>
        <begin position="436"/>
        <end position="512"/>
    </location>
</feature>
<evidence type="ECO:0000313" key="9">
    <source>
        <dbReference type="EMBL" id="KAK2964643.1"/>
    </source>
</evidence>
<feature type="coiled-coil region" evidence="6">
    <location>
        <begin position="191"/>
        <end position="218"/>
    </location>
</feature>
<dbReference type="InterPro" id="IPR019734">
    <property type="entry name" value="TPR_rpt"/>
</dbReference>
<comment type="caution">
    <text evidence="9">The sequence shown here is derived from an EMBL/GenBank/DDBJ whole genome shotgun (WGS) entry which is preliminary data.</text>
</comment>
<dbReference type="CDD" id="cd00590">
    <property type="entry name" value="RRM_SF"/>
    <property type="match status" value="1"/>
</dbReference>
<dbReference type="Gene3D" id="3.40.109.10">
    <property type="entry name" value="NADH Oxidase"/>
    <property type="match status" value="1"/>
</dbReference>
<gene>
    <name evidence="9" type="ORF">BLNAU_560</name>
</gene>
<dbReference type="EMBL" id="JARBJD010000002">
    <property type="protein sequence ID" value="KAK2964643.1"/>
    <property type="molecule type" value="Genomic_DNA"/>
</dbReference>
<keyword evidence="7" id="KW-0812">Transmembrane</keyword>
<keyword evidence="4" id="KW-0694">RNA-binding</keyword>